<feature type="repeat" description="WD" evidence="6">
    <location>
        <begin position="647"/>
        <end position="679"/>
    </location>
</feature>
<keyword evidence="2 6" id="KW-0853">WD repeat</keyword>
<dbReference type="PROSITE" id="PS00678">
    <property type="entry name" value="WD_REPEATS_1"/>
    <property type="match status" value="1"/>
</dbReference>
<dbReference type="GO" id="GO:0000118">
    <property type="term" value="C:histone deacetylase complex"/>
    <property type="evidence" value="ECO:0000318"/>
    <property type="project" value="GO_Central"/>
</dbReference>
<feature type="compositionally biased region" description="Polar residues" evidence="7">
    <location>
        <begin position="349"/>
        <end position="389"/>
    </location>
</feature>
<comment type="similarity">
    <text evidence="5">Belongs to the WD repeat EBI family.</text>
</comment>
<evidence type="ECO:0000259" key="8">
    <source>
        <dbReference type="Pfam" id="PF12894"/>
    </source>
</evidence>
<dbReference type="CDD" id="cd00200">
    <property type="entry name" value="WD40"/>
    <property type="match status" value="1"/>
</dbReference>
<feature type="repeat" description="WD" evidence="6">
    <location>
        <begin position="514"/>
        <end position="548"/>
    </location>
</feature>
<accession>E9G7V0</accession>
<dbReference type="PANTHER" id="PTHR22846">
    <property type="entry name" value="WD40 REPEAT PROTEIN"/>
    <property type="match status" value="1"/>
</dbReference>
<dbReference type="Pfam" id="PF00400">
    <property type="entry name" value="WD40"/>
    <property type="match status" value="4"/>
</dbReference>
<evidence type="ECO:0000256" key="1">
    <source>
        <dbReference type="ARBA" id="ARBA00004123"/>
    </source>
</evidence>
<protein>
    <recommendedName>
        <fullName evidence="8">Anaphase-promoting complex subunit 4-like WD40 domain-containing protein</fullName>
    </recommendedName>
</protein>
<feature type="region of interest" description="Disordered" evidence="7">
    <location>
        <begin position="349"/>
        <end position="399"/>
    </location>
</feature>
<dbReference type="Gene3D" id="2.130.10.10">
    <property type="entry name" value="YVTN repeat-like/Quinoprotein amine dehydrogenase"/>
    <property type="match status" value="1"/>
</dbReference>
<dbReference type="InterPro" id="IPR019775">
    <property type="entry name" value="WD40_repeat_CS"/>
</dbReference>
<dbReference type="InterPro" id="IPR036322">
    <property type="entry name" value="WD40_repeat_dom_sf"/>
</dbReference>
<dbReference type="eggNOG" id="KOG0273">
    <property type="taxonomic scope" value="Eukaryota"/>
</dbReference>
<dbReference type="FunFam" id="2.130.10.10:FF:003610">
    <property type="entry name" value="Uncharacterized protein"/>
    <property type="match status" value="1"/>
</dbReference>
<evidence type="ECO:0000256" key="6">
    <source>
        <dbReference type="PROSITE-ProRule" id="PRU00221"/>
    </source>
</evidence>
<dbReference type="InParanoid" id="E9G7V0"/>
<gene>
    <name evidence="9" type="ORF">DAPPUDRAFT_99711</name>
</gene>
<feature type="repeat" description="WD" evidence="6">
    <location>
        <begin position="749"/>
        <end position="780"/>
    </location>
</feature>
<comment type="subcellular location">
    <subcellularLocation>
        <location evidence="1">Nucleus</location>
    </subcellularLocation>
</comment>
<dbReference type="SUPFAM" id="SSF50978">
    <property type="entry name" value="WD40 repeat-like"/>
    <property type="match status" value="1"/>
</dbReference>
<dbReference type="PANTHER" id="PTHR22846:SF2">
    <property type="entry name" value="F-BOX-LIKE_WD REPEAT-CONTAINING PROTEIN EBI"/>
    <property type="match status" value="1"/>
</dbReference>
<dbReference type="EMBL" id="GL732534">
    <property type="protein sequence ID" value="EFX84544.1"/>
    <property type="molecule type" value="Genomic_DNA"/>
</dbReference>
<organism evidence="9 10">
    <name type="scientific">Daphnia pulex</name>
    <name type="common">Water flea</name>
    <dbReference type="NCBI Taxonomy" id="6669"/>
    <lineage>
        <taxon>Eukaryota</taxon>
        <taxon>Metazoa</taxon>
        <taxon>Ecdysozoa</taxon>
        <taxon>Arthropoda</taxon>
        <taxon>Crustacea</taxon>
        <taxon>Branchiopoda</taxon>
        <taxon>Diplostraca</taxon>
        <taxon>Cladocera</taxon>
        <taxon>Anomopoda</taxon>
        <taxon>Daphniidae</taxon>
        <taxon>Daphnia</taxon>
    </lineage>
</organism>
<name>E9G7V0_DAPPU</name>
<keyword evidence="10" id="KW-1185">Reference proteome</keyword>
<dbReference type="PROSITE" id="PS50082">
    <property type="entry name" value="WD_REPEATS_2"/>
    <property type="match status" value="4"/>
</dbReference>
<evidence type="ECO:0000313" key="10">
    <source>
        <dbReference type="Proteomes" id="UP000000305"/>
    </source>
</evidence>
<dbReference type="Proteomes" id="UP000000305">
    <property type="component" value="Unassembled WGS sequence"/>
</dbReference>
<proteinExistence type="inferred from homology"/>
<dbReference type="InterPro" id="IPR045183">
    <property type="entry name" value="Ebi-like"/>
</dbReference>
<dbReference type="PROSITE" id="PS50294">
    <property type="entry name" value="WD_REPEATS_REGION"/>
    <property type="match status" value="3"/>
</dbReference>
<dbReference type="HOGENOM" id="CLU_344269_0_0_1"/>
<evidence type="ECO:0000256" key="7">
    <source>
        <dbReference type="SAM" id="MobiDB-lite"/>
    </source>
</evidence>
<dbReference type="KEGG" id="dpx:DAPPUDRAFT_99711"/>
<sequence>MEPTSSSANFPNVSGTNIVISSDSCWKDSHLVFDVSDIIHCAIGNHVILFYKTITNLDSALDQRKKYGEVLNTVEDSLQRLTISVREKIAHNNQQISQLEVAKNEIVSFRDNFLSAGRSSRTDREDFSSQIADCTKKLVDSCTTAAQIYQLYSDLQQSYLKVIIEGPYGNLSSVRVESSIDGPVNILHGLDQDRLEGHSTAEDVRRVIAYALETSLSIKEETNEVRRIYPTKAMLRRSPFPAPRTLLGAPLLQHAKTPTSPRKPFDCCNKNPTLSSLSIRRLSSSDDESSNITLARKSILPSTTTVSLQKPPNPPKPPSLRPLKSLKVKTSFASELPSYISYDLSIDSPQSSVSPANSTVSLTDDASSPTPSSLNFSAESRSGTNGTESRINKRVRSNLGFDPESPEFYEVPIGPNLSLSSPPIAHSVSLEDAVLENRRFAADRIRSALKNTCTWHPQTNCLATTSDGADALIWILPAQNENKVENENVNESVRLAKFASLSDTFRKQNRRVALDHSNDPVFQIAWNPNGTILVTGSKKGVIRFWSTEGKLNPAIPPEAETMVETHANEVLVLKFSPSGKYLVSGGMDGKMLVWDMDRLSLRQTFTCHSDPICDVDWKINTNIFVSCAYNGFIFIHRIGHEHPLRTLSDYPRWVKSVRWNPGSDVLATCSVDSSLQVWKDALKISSEPKELNGHYRSVNAISWRPAVSSGPGVSSIRMDSLCSKYLASGSDDGTVIVWHATLKTKMVLSSKNKSSVKCLAFSPNGKLLAAGRDDGHVDCWFSKGKLFGSMKLNGAIYTIEWDATGTQLAVAVGDFGVQRLLS</sequence>
<dbReference type="GO" id="GO:0006357">
    <property type="term" value="P:regulation of transcription by RNA polymerase II"/>
    <property type="evidence" value="ECO:0000318"/>
    <property type="project" value="GO_Central"/>
</dbReference>
<dbReference type="OrthoDB" id="2013972at2759"/>
<dbReference type="GO" id="GO:0003714">
    <property type="term" value="F:transcription corepressor activity"/>
    <property type="evidence" value="ECO:0000318"/>
    <property type="project" value="GO_Central"/>
</dbReference>
<evidence type="ECO:0000313" key="9">
    <source>
        <dbReference type="EMBL" id="EFX84544.1"/>
    </source>
</evidence>
<feature type="region of interest" description="Disordered" evidence="7">
    <location>
        <begin position="302"/>
        <end position="324"/>
    </location>
</feature>
<feature type="compositionally biased region" description="Pro residues" evidence="7">
    <location>
        <begin position="311"/>
        <end position="320"/>
    </location>
</feature>
<keyword evidence="3" id="KW-0677">Repeat</keyword>
<evidence type="ECO:0000256" key="2">
    <source>
        <dbReference type="ARBA" id="ARBA00022574"/>
    </source>
</evidence>
<dbReference type="InterPro" id="IPR001680">
    <property type="entry name" value="WD40_rpt"/>
</dbReference>
<evidence type="ECO:0000256" key="5">
    <source>
        <dbReference type="ARBA" id="ARBA00025741"/>
    </source>
</evidence>
<feature type="domain" description="Anaphase-promoting complex subunit 4-like WD40" evidence="8">
    <location>
        <begin position="727"/>
        <end position="802"/>
    </location>
</feature>
<reference evidence="9 10" key="1">
    <citation type="journal article" date="2011" name="Science">
        <title>The ecoresponsive genome of Daphnia pulex.</title>
        <authorList>
            <person name="Colbourne J.K."/>
            <person name="Pfrender M.E."/>
            <person name="Gilbert D."/>
            <person name="Thomas W.K."/>
            <person name="Tucker A."/>
            <person name="Oakley T.H."/>
            <person name="Tokishita S."/>
            <person name="Aerts A."/>
            <person name="Arnold G.J."/>
            <person name="Basu M.K."/>
            <person name="Bauer D.J."/>
            <person name="Caceres C.E."/>
            <person name="Carmel L."/>
            <person name="Casola C."/>
            <person name="Choi J.H."/>
            <person name="Detter J.C."/>
            <person name="Dong Q."/>
            <person name="Dusheyko S."/>
            <person name="Eads B.D."/>
            <person name="Frohlich T."/>
            <person name="Geiler-Samerotte K.A."/>
            <person name="Gerlach D."/>
            <person name="Hatcher P."/>
            <person name="Jogdeo S."/>
            <person name="Krijgsveld J."/>
            <person name="Kriventseva E.V."/>
            <person name="Kultz D."/>
            <person name="Laforsch C."/>
            <person name="Lindquist E."/>
            <person name="Lopez J."/>
            <person name="Manak J.R."/>
            <person name="Muller J."/>
            <person name="Pangilinan J."/>
            <person name="Patwardhan R.P."/>
            <person name="Pitluck S."/>
            <person name="Pritham E.J."/>
            <person name="Rechtsteiner A."/>
            <person name="Rho M."/>
            <person name="Rogozin I.B."/>
            <person name="Sakarya O."/>
            <person name="Salamov A."/>
            <person name="Schaack S."/>
            <person name="Shapiro H."/>
            <person name="Shiga Y."/>
            <person name="Skalitzky C."/>
            <person name="Smith Z."/>
            <person name="Souvorov A."/>
            <person name="Sung W."/>
            <person name="Tang Z."/>
            <person name="Tsuchiya D."/>
            <person name="Tu H."/>
            <person name="Vos H."/>
            <person name="Wang M."/>
            <person name="Wolf Y.I."/>
            <person name="Yamagata H."/>
            <person name="Yamada T."/>
            <person name="Ye Y."/>
            <person name="Shaw J.R."/>
            <person name="Andrews J."/>
            <person name="Crease T.J."/>
            <person name="Tang H."/>
            <person name="Lucas S.M."/>
            <person name="Robertson H.M."/>
            <person name="Bork P."/>
            <person name="Koonin E.V."/>
            <person name="Zdobnov E.M."/>
            <person name="Grigoriev I.V."/>
            <person name="Lynch M."/>
            <person name="Boore J.L."/>
        </authorList>
    </citation>
    <scope>NUCLEOTIDE SEQUENCE [LARGE SCALE GENOMIC DNA]</scope>
</reference>
<feature type="repeat" description="WD" evidence="6">
    <location>
        <begin position="563"/>
        <end position="604"/>
    </location>
</feature>
<dbReference type="Pfam" id="PF12894">
    <property type="entry name" value="ANAPC4_WD40"/>
    <property type="match status" value="1"/>
</dbReference>
<dbReference type="InterPro" id="IPR015943">
    <property type="entry name" value="WD40/YVTN_repeat-like_dom_sf"/>
</dbReference>
<evidence type="ECO:0000256" key="3">
    <source>
        <dbReference type="ARBA" id="ARBA00022737"/>
    </source>
</evidence>
<dbReference type="SMART" id="SM00320">
    <property type="entry name" value="WD40"/>
    <property type="match status" value="6"/>
</dbReference>
<dbReference type="AlphaFoldDB" id="E9G7V0"/>
<dbReference type="InterPro" id="IPR024977">
    <property type="entry name" value="Apc4-like_WD40_dom"/>
</dbReference>
<evidence type="ECO:0000256" key="4">
    <source>
        <dbReference type="ARBA" id="ARBA00023242"/>
    </source>
</evidence>
<keyword evidence="4" id="KW-0539">Nucleus</keyword>
<dbReference type="STRING" id="6669.E9G7V0"/>